<evidence type="ECO:0000256" key="2">
    <source>
        <dbReference type="SAM" id="MobiDB-lite"/>
    </source>
</evidence>
<reference evidence="3" key="1">
    <citation type="journal article" date="2023" name="G3 (Bethesda)">
        <title>Whole genome assembly and annotation of the endangered Caribbean coral Acropora cervicornis.</title>
        <authorList>
            <person name="Selwyn J.D."/>
            <person name="Vollmer S.V."/>
        </authorList>
    </citation>
    <scope>NUCLEOTIDE SEQUENCE</scope>
    <source>
        <strain evidence="3">K2</strain>
    </source>
</reference>
<accession>A0AAD9QIW3</accession>
<keyword evidence="4" id="KW-1185">Reference proteome</keyword>
<sequence>MWHDSFNNGEPSQLPQFSDTSFQRFGGLSENLSQDDFDPFMEQNIQGIGDNSAPRFQAKAWYDMGSLFMEELPESSNETGSHVLTGGGNAQSPQGNSTSTWLTSQTVSCQDDSQRKSAVLNKIHHLKSTSFALDEEIEEQKHRNIILEKQIADGDEHLTQMNEQAMSLKSELQEMTEKHRKFENTLDCRIQQLTAVIETKRRNIYQIKHDANMVETLREDKNKVRVEIKKLEEQLEDINLDIYWMDYRFMHDLDRMVIFPFWKLEEDLERALNGEDPTLYDEPGPPDSEDDEGDGYDYDEDEIDDYEEEASTEDKETYKSSERTSDCTSSLRSSNATASESCHSTEKNKEVKSGSKFGKFLANVFRDRSAGKMNQQK</sequence>
<feature type="compositionally biased region" description="Polar residues" evidence="2">
    <location>
        <begin position="90"/>
        <end position="101"/>
    </location>
</feature>
<proteinExistence type="predicted"/>
<feature type="compositionally biased region" description="Basic and acidic residues" evidence="2">
    <location>
        <begin position="343"/>
        <end position="353"/>
    </location>
</feature>
<reference evidence="3" key="2">
    <citation type="journal article" date="2023" name="Science">
        <title>Genomic signatures of disease resistance in endangered staghorn corals.</title>
        <authorList>
            <person name="Vollmer S.V."/>
            <person name="Selwyn J.D."/>
            <person name="Despard B.A."/>
            <person name="Roesel C.L."/>
        </authorList>
    </citation>
    <scope>NUCLEOTIDE SEQUENCE</scope>
    <source>
        <strain evidence="3">K2</strain>
    </source>
</reference>
<feature type="coiled-coil region" evidence="1">
    <location>
        <begin position="214"/>
        <end position="241"/>
    </location>
</feature>
<feature type="region of interest" description="Disordered" evidence="2">
    <location>
        <begin position="1"/>
        <end position="23"/>
    </location>
</feature>
<gene>
    <name evidence="3" type="ORF">P5673_014859</name>
</gene>
<comment type="caution">
    <text evidence="3">The sequence shown here is derived from an EMBL/GenBank/DDBJ whole genome shotgun (WGS) entry which is preliminary data.</text>
</comment>
<feature type="compositionally biased region" description="Polar residues" evidence="2">
    <location>
        <begin position="326"/>
        <end position="342"/>
    </location>
</feature>
<feature type="region of interest" description="Disordered" evidence="2">
    <location>
        <begin position="274"/>
        <end position="353"/>
    </location>
</feature>
<name>A0AAD9QIW3_ACRCE</name>
<organism evidence="3 4">
    <name type="scientific">Acropora cervicornis</name>
    <name type="common">Staghorn coral</name>
    <dbReference type="NCBI Taxonomy" id="6130"/>
    <lineage>
        <taxon>Eukaryota</taxon>
        <taxon>Metazoa</taxon>
        <taxon>Cnidaria</taxon>
        <taxon>Anthozoa</taxon>
        <taxon>Hexacorallia</taxon>
        <taxon>Scleractinia</taxon>
        <taxon>Astrocoeniina</taxon>
        <taxon>Acroporidae</taxon>
        <taxon>Acropora</taxon>
    </lineage>
</organism>
<feature type="coiled-coil region" evidence="1">
    <location>
        <begin position="158"/>
        <end position="185"/>
    </location>
</feature>
<evidence type="ECO:0000313" key="4">
    <source>
        <dbReference type="Proteomes" id="UP001249851"/>
    </source>
</evidence>
<feature type="non-terminal residue" evidence="3">
    <location>
        <position position="377"/>
    </location>
</feature>
<protein>
    <submittedName>
        <fullName evidence="3">Uncharacterized protein</fullName>
    </submittedName>
</protein>
<feature type="compositionally biased region" description="Acidic residues" evidence="2">
    <location>
        <begin position="287"/>
        <end position="311"/>
    </location>
</feature>
<evidence type="ECO:0000313" key="3">
    <source>
        <dbReference type="EMBL" id="KAK2562103.1"/>
    </source>
</evidence>
<feature type="compositionally biased region" description="Basic and acidic residues" evidence="2">
    <location>
        <begin position="312"/>
        <end position="325"/>
    </location>
</feature>
<dbReference type="EMBL" id="JARQWQ010000030">
    <property type="protein sequence ID" value="KAK2562103.1"/>
    <property type="molecule type" value="Genomic_DNA"/>
</dbReference>
<dbReference type="AlphaFoldDB" id="A0AAD9QIW3"/>
<dbReference type="Proteomes" id="UP001249851">
    <property type="component" value="Unassembled WGS sequence"/>
</dbReference>
<keyword evidence="1" id="KW-0175">Coiled coil</keyword>
<evidence type="ECO:0000256" key="1">
    <source>
        <dbReference type="SAM" id="Coils"/>
    </source>
</evidence>
<feature type="region of interest" description="Disordered" evidence="2">
    <location>
        <begin position="73"/>
        <end position="101"/>
    </location>
</feature>